<accession>A0A212F8J8</accession>
<protein>
    <submittedName>
        <fullName evidence="2">Uncharacterized protein</fullName>
    </submittedName>
</protein>
<organism evidence="2 3">
    <name type="scientific">Danaus plexippus plexippus</name>
    <dbReference type="NCBI Taxonomy" id="278856"/>
    <lineage>
        <taxon>Eukaryota</taxon>
        <taxon>Metazoa</taxon>
        <taxon>Ecdysozoa</taxon>
        <taxon>Arthropoda</taxon>
        <taxon>Hexapoda</taxon>
        <taxon>Insecta</taxon>
        <taxon>Pterygota</taxon>
        <taxon>Neoptera</taxon>
        <taxon>Endopterygota</taxon>
        <taxon>Lepidoptera</taxon>
        <taxon>Glossata</taxon>
        <taxon>Ditrysia</taxon>
        <taxon>Papilionoidea</taxon>
        <taxon>Nymphalidae</taxon>
        <taxon>Danainae</taxon>
        <taxon>Danaini</taxon>
        <taxon>Danaina</taxon>
        <taxon>Danaus</taxon>
        <taxon>Danaus</taxon>
    </lineage>
</organism>
<dbReference type="InParanoid" id="A0A212F8J8"/>
<keyword evidence="3" id="KW-1185">Reference proteome</keyword>
<evidence type="ECO:0000256" key="1">
    <source>
        <dbReference type="SAM" id="MobiDB-lite"/>
    </source>
</evidence>
<gene>
    <name evidence="2" type="ORF">KGM_213343</name>
</gene>
<evidence type="ECO:0000313" key="3">
    <source>
        <dbReference type="Proteomes" id="UP000007151"/>
    </source>
</evidence>
<dbReference type="AlphaFoldDB" id="A0A212F8J8"/>
<reference evidence="2 3" key="1">
    <citation type="journal article" date="2011" name="Cell">
        <title>The monarch butterfly genome yields insights into long-distance migration.</title>
        <authorList>
            <person name="Zhan S."/>
            <person name="Merlin C."/>
            <person name="Boore J.L."/>
            <person name="Reppert S.M."/>
        </authorList>
    </citation>
    <scope>NUCLEOTIDE SEQUENCE [LARGE SCALE GENOMIC DNA]</scope>
    <source>
        <strain evidence="2">F-2</strain>
    </source>
</reference>
<proteinExistence type="predicted"/>
<feature type="compositionally biased region" description="Basic and acidic residues" evidence="1">
    <location>
        <begin position="46"/>
        <end position="73"/>
    </location>
</feature>
<dbReference type="Proteomes" id="UP000007151">
    <property type="component" value="Unassembled WGS sequence"/>
</dbReference>
<sequence>MGDQGVYKTCVNINEDEGEDEVDLALTRKNPFVRVRRPARLGAARDTPRPHTHTHSDREAGRPDHAEHVTNKR</sequence>
<evidence type="ECO:0000313" key="2">
    <source>
        <dbReference type="EMBL" id="OWR50043.1"/>
    </source>
</evidence>
<feature type="region of interest" description="Disordered" evidence="1">
    <location>
        <begin position="36"/>
        <end position="73"/>
    </location>
</feature>
<dbReference type="EMBL" id="AGBW02009721">
    <property type="protein sequence ID" value="OWR50043.1"/>
    <property type="molecule type" value="Genomic_DNA"/>
</dbReference>
<dbReference type="KEGG" id="dpl:KGM_213343"/>
<name>A0A212F8J8_DANPL</name>
<comment type="caution">
    <text evidence="2">The sequence shown here is derived from an EMBL/GenBank/DDBJ whole genome shotgun (WGS) entry which is preliminary data.</text>
</comment>